<protein>
    <submittedName>
        <fullName evidence="3">Hook-length control protein FliK</fullName>
    </submittedName>
</protein>
<gene>
    <name evidence="3" type="ORF">SAMN05421665_2898</name>
</gene>
<dbReference type="Gene3D" id="3.30.750.140">
    <property type="match status" value="1"/>
</dbReference>
<reference evidence="4" key="1">
    <citation type="submission" date="2017-01" db="EMBL/GenBank/DDBJ databases">
        <authorList>
            <person name="Varghese N."/>
            <person name="Submissions S."/>
        </authorList>
    </citation>
    <scope>NUCLEOTIDE SEQUENCE [LARGE SCALE GENOMIC DNA]</scope>
    <source>
        <strain evidence="4">DSM 29591</strain>
    </source>
</reference>
<dbReference type="Pfam" id="PF02120">
    <property type="entry name" value="Flg_hook"/>
    <property type="match status" value="1"/>
</dbReference>
<feature type="compositionally biased region" description="Basic and acidic residues" evidence="1">
    <location>
        <begin position="230"/>
        <end position="240"/>
    </location>
</feature>
<evidence type="ECO:0000256" key="1">
    <source>
        <dbReference type="SAM" id="MobiDB-lite"/>
    </source>
</evidence>
<evidence type="ECO:0000259" key="2">
    <source>
        <dbReference type="Pfam" id="PF02120"/>
    </source>
</evidence>
<feature type="compositionally biased region" description="Basic and acidic residues" evidence="1">
    <location>
        <begin position="207"/>
        <end position="222"/>
    </location>
</feature>
<dbReference type="InterPro" id="IPR021136">
    <property type="entry name" value="Flagellar_hook_control-like_C"/>
</dbReference>
<evidence type="ECO:0000313" key="3">
    <source>
        <dbReference type="EMBL" id="SIT89210.1"/>
    </source>
</evidence>
<dbReference type="OrthoDB" id="7203912at2"/>
<accession>A0A1R3XDG3</accession>
<feature type="domain" description="Flagellar hook-length control protein-like C-terminal" evidence="2">
    <location>
        <begin position="330"/>
        <end position="403"/>
    </location>
</feature>
<organism evidence="3 4">
    <name type="scientific">Yoonia rosea</name>
    <dbReference type="NCBI Taxonomy" id="287098"/>
    <lineage>
        <taxon>Bacteria</taxon>
        <taxon>Pseudomonadati</taxon>
        <taxon>Pseudomonadota</taxon>
        <taxon>Alphaproteobacteria</taxon>
        <taxon>Rhodobacterales</taxon>
        <taxon>Paracoccaceae</taxon>
        <taxon>Yoonia</taxon>
    </lineage>
</organism>
<feature type="region of interest" description="Disordered" evidence="1">
    <location>
        <begin position="399"/>
        <end position="424"/>
    </location>
</feature>
<dbReference type="CDD" id="cd17470">
    <property type="entry name" value="T3SS_Flik_C"/>
    <property type="match status" value="1"/>
</dbReference>
<dbReference type="InterPro" id="IPR038610">
    <property type="entry name" value="FliK-like_C_sf"/>
</dbReference>
<evidence type="ECO:0000313" key="4">
    <source>
        <dbReference type="Proteomes" id="UP000186997"/>
    </source>
</evidence>
<dbReference type="EMBL" id="FTPR01000002">
    <property type="protein sequence ID" value="SIT89210.1"/>
    <property type="molecule type" value="Genomic_DNA"/>
</dbReference>
<dbReference type="STRING" id="287098.SAMN05421665_2898"/>
<keyword evidence="4" id="KW-1185">Reference proteome</keyword>
<sequence length="441" mass="45609">MIPLILSQSGTTTAQALPVTSAGMAAADGPTFDEMMLAAAQAGDDAQSDAGDGVLGAAVVVDADVPADEAAPAPALTKAAQRAAEQPISVPTPLPTSVPVNVAEVDQDRAPALPVPKAEKTPMLLREGATLPAAAREGNIEKQPDQPAPVVRESKSTGASIAQSVIEGRLPLKGLAETPPVQPARPTRANAPKADAPPAATPLLTPDKPKAESVDQAKDTRKPQFQFVEEQPRRRREEATPRATPNTTAPAIAHVVAAQPPAVALAQAATQAQREITEKALKPADVDSILSAMPAERHTTAAGTSVPVAAAATPETARQAAAQLAVAVTNSNGKTTEIALNPEELGRVKLSLSAADGVITVNLLADRPETQDLLRRHIDMLAQEFRQLGYTSISFSFGEQKGQARPEASPDAQPAEQETHDTVPIPQVTPAVAAGGLDLRI</sequence>
<proteinExistence type="predicted"/>
<dbReference type="AlphaFoldDB" id="A0A1R3XDG3"/>
<feature type="compositionally biased region" description="Low complexity" evidence="1">
    <location>
        <begin position="191"/>
        <end position="206"/>
    </location>
</feature>
<feature type="region of interest" description="Disordered" evidence="1">
    <location>
        <begin position="132"/>
        <end position="248"/>
    </location>
</feature>
<dbReference type="Proteomes" id="UP000186997">
    <property type="component" value="Unassembled WGS sequence"/>
</dbReference>
<dbReference type="RefSeq" id="WP_076660601.1">
    <property type="nucleotide sequence ID" value="NZ_FTPR01000002.1"/>
</dbReference>
<name>A0A1R3XDG3_9RHOB</name>